<evidence type="ECO:0000313" key="2">
    <source>
        <dbReference type="Proteomes" id="UP000000419"/>
    </source>
</evidence>
<dbReference type="SUPFAM" id="SSF55729">
    <property type="entry name" value="Acyl-CoA N-acyltransferases (Nat)"/>
    <property type="match status" value="1"/>
</dbReference>
<dbReference type="GO" id="GO:0016746">
    <property type="term" value="F:acyltransferase activity"/>
    <property type="evidence" value="ECO:0007669"/>
    <property type="project" value="UniProtKB-KW"/>
</dbReference>
<dbReference type="InterPro" id="IPR045057">
    <property type="entry name" value="Gcn5-rel_NAT"/>
</dbReference>
<dbReference type="PANTHER" id="PTHR31435">
    <property type="entry name" value="PROTEIN NATD1"/>
    <property type="match status" value="1"/>
</dbReference>
<dbReference type="EMBL" id="AE008917">
    <property type="protein sequence ID" value="AAL51607.1"/>
    <property type="molecule type" value="Genomic_DNA"/>
</dbReference>
<gene>
    <name evidence="1" type="ordered locus">BMEI0426</name>
</gene>
<dbReference type="PROSITE" id="PS51729">
    <property type="entry name" value="GNAT_YJDJ"/>
    <property type="match status" value="1"/>
</dbReference>
<proteinExistence type="predicted"/>
<keyword evidence="1" id="KW-0012">Acyltransferase</keyword>
<name>Q8YIL8_BRUME</name>
<accession>D0B9J7</accession>
<dbReference type="eggNOG" id="COG2388">
    <property type="taxonomic scope" value="Bacteria"/>
</dbReference>
<reference evidence="1 2" key="1">
    <citation type="journal article" date="2002" name="Proc. Natl. Acad. Sci. U.S.A.">
        <title>The genome sequence of the facultative intracellular pathogen Brucella melitensis.</title>
        <authorList>
            <person name="DelVecchio V.G."/>
            <person name="Kapatral V."/>
            <person name="Redkar R.J."/>
            <person name="Patra G."/>
            <person name="Mujer C."/>
            <person name="Los T."/>
            <person name="Ivanova N."/>
            <person name="Anderson I."/>
            <person name="Bhattacharyya A."/>
            <person name="Lykidis A."/>
            <person name="Reznik G."/>
            <person name="Jablonski L."/>
            <person name="Larsen N."/>
            <person name="D'Souza M."/>
            <person name="Bernal A."/>
            <person name="Mazur M."/>
            <person name="Goltsman E."/>
            <person name="Selkov E."/>
            <person name="Elzer P.H."/>
            <person name="Hagius S."/>
            <person name="O'Callaghan D."/>
            <person name="Letesson J.J."/>
            <person name="Haselkorn R."/>
            <person name="Kyrpides N."/>
            <person name="Overbeek R."/>
        </authorList>
    </citation>
    <scope>NUCLEOTIDE SEQUENCE [LARGE SCALE GENOMIC DNA]</scope>
    <source>
        <strain evidence="2">ATCC 23456 / CCUG 17765 / NCTC 10094 / 16M</strain>
    </source>
</reference>
<dbReference type="PIR" id="AD3305">
    <property type="entry name" value="AD3305"/>
</dbReference>
<organism evidence="1 2">
    <name type="scientific">Brucella melitensis biotype 1 (strain ATCC 23456 / CCUG 17765 / NCTC 10094 / 16M)</name>
    <dbReference type="NCBI Taxonomy" id="224914"/>
    <lineage>
        <taxon>Bacteria</taxon>
        <taxon>Pseudomonadati</taxon>
        <taxon>Pseudomonadota</taxon>
        <taxon>Alphaproteobacteria</taxon>
        <taxon>Hyphomicrobiales</taxon>
        <taxon>Brucellaceae</taxon>
        <taxon>Brucella/Ochrobactrum group</taxon>
        <taxon>Brucella</taxon>
    </lineage>
</organism>
<sequence>MSGNIEIRKEDSSDGGRYVATFEGSEAEMTYTKLGPSLISIDHTFVPDSMRGKGVAQALAKNAVLDARRSGWKIIPRCSSCRHRLRAIPTGRMFWEARAFSRQNRFTLLARKCSIACRGCGLRGFWALYSFCLCPFPSGPFP</sequence>
<dbReference type="Proteomes" id="UP000000419">
    <property type="component" value="Chromosome I"/>
</dbReference>
<dbReference type="InterPro" id="IPR031165">
    <property type="entry name" value="GNAT_YJDJ"/>
</dbReference>
<keyword evidence="2" id="KW-1185">Reference proteome</keyword>
<dbReference type="AlphaFoldDB" id="Q8YIL8"/>
<dbReference type="PANTHER" id="PTHR31435:SF9">
    <property type="entry name" value="PROTEIN NATD1"/>
    <property type="match status" value="1"/>
</dbReference>
<dbReference type="EC" id="2.3.1.-" evidence="1"/>
<dbReference type="InterPro" id="IPR016181">
    <property type="entry name" value="Acyl_CoA_acyltransferase"/>
</dbReference>
<dbReference type="Gene3D" id="3.40.630.30">
    <property type="match status" value="1"/>
</dbReference>
<dbReference type="KEGG" id="bme:BMEI0426"/>
<dbReference type="KEGG" id="bmel:DK63_996"/>
<accession>Q8YIL8</accession>
<protein>
    <submittedName>
        <fullName evidence="1">Acetyltransferase</fullName>
        <ecNumber evidence="1">2.3.1.-</ecNumber>
    </submittedName>
</protein>
<dbReference type="Pfam" id="PF14542">
    <property type="entry name" value="Acetyltransf_CG"/>
    <property type="match status" value="1"/>
</dbReference>
<keyword evidence="1" id="KW-0808">Transferase</keyword>
<evidence type="ECO:0000313" key="1">
    <source>
        <dbReference type="EMBL" id="AAL51607.1"/>
    </source>
</evidence>